<reference evidence="6 7" key="1">
    <citation type="submission" date="2019-03" db="EMBL/GenBank/DDBJ databases">
        <title>Sequencing the genomes of 1000 actinobacteria strains.</title>
        <authorList>
            <person name="Klenk H.-P."/>
        </authorList>
    </citation>
    <scope>NUCLEOTIDE SEQUENCE [LARGE SCALE GENOMIC DNA]</scope>
    <source>
        <strain evidence="6 7">DSM 18936</strain>
    </source>
</reference>
<gene>
    <name evidence="6" type="ORF">BDK89_0489</name>
</gene>
<dbReference type="GO" id="GO:0015768">
    <property type="term" value="P:maltose transport"/>
    <property type="evidence" value="ECO:0007669"/>
    <property type="project" value="TreeGrafter"/>
</dbReference>
<evidence type="ECO:0000256" key="4">
    <source>
        <dbReference type="SAM" id="MobiDB-lite"/>
    </source>
</evidence>
<dbReference type="GO" id="GO:0042956">
    <property type="term" value="P:maltodextrin transmembrane transport"/>
    <property type="evidence" value="ECO:0007669"/>
    <property type="project" value="TreeGrafter"/>
</dbReference>
<dbReference type="AlphaFoldDB" id="A0A4R7HVQ8"/>
<dbReference type="PANTHER" id="PTHR30061">
    <property type="entry name" value="MALTOSE-BINDING PERIPLASMIC PROTEIN"/>
    <property type="match status" value="1"/>
</dbReference>
<feature type="chain" id="PRO_5039038108" evidence="5">
    <location>
        <begin position="20"/>
        <end position="466"/>
    </location>
</feature>
<evidence type="ECO:0000256" key="2">
    <source>
        <dbReference type="ARBA" id="ARBA00022448"/>
    </source>
</evidence>
<feature type="region of interest" description="Disordered" evidence="4">
    <location>
        <begin position="17"/>
        <end position="66"/>
    </location>
</feature>
<proteinExistence type="inferred from homology"/>
<name>A0A4R7HVQ8_9ACTN</name>
<comment type="similarity">
    <text evidence="1">Belongs to the bacterial solute-binding protein 1 family.</text>
</comment>
<dbReference type="Proteomes" id="UP000294558">
    <property type="component" value="Unassembled WGS sequence"/>
</dbReference>
<dbReference type="InterPro" id="IPR006059">
    <property type="entry name" value="SBP"/>
</dbReference>
<dbReference type="EMBL" id="SOAU01000001">
    <property type="protein sequence ID" value="TDT14930.1"/>
    <property type="molecule type" value="Genomic_DNA"/>
</dbReference>
<dbReference type="SUPFAM" id="SSF53850">
    <property type="entry name" value="Periplasmic binding protein-like II"/>
    <property type="match status" value="1"/>
</dbReference>
<keyword evidence="2" id="KW-0813">Transport</keyword>
<dbReference type="PROSITE" id="PS51257">
    <property type="entry name" value="PROKAR_LIPOPROTEIN"/>
    <property type="match status" value="1"/>
</dbReference>
<evidence type="ECO:0000313" key="7">
    <source>
        <dbReference type="Proteomes" id="UP000294558"/>
    </source>
</evidence>
<evidence type="ECO:0000313" key="6">
    <source>
        <dbReference type="EMBL" id="TDT14930.1"/>
    </source>
</evidence>
<feature type="compositionally biased region" description="Acidic residues" evidence="4">
    <location>
        <begin position="21"/>
        <end position="66"/>
    </location>
</feature>
<keyword evidence="3 5" id="KW-0732">Signal</keyword>
<dbReference type="GO" id="GO:1901982">
    <property type="term" value="F:maltose binding"/>
    <property type="evidence" value="ECO:0007669"/>
    <property type="project" value="TreeGrafter"/>
</dbReference>
<organism evidence="6 7">
    <name type="scientific">Ilumatobacter fluminis</name>
    <dbReference type="NCBI Taxonomy" id="467091"/>
    <lineage>
        <taxon>Bacteria</taxon>
        <taxon>Bacillati</taxon>
        <taxon>Actinomycetota</taxon>
        <taxon>Acidimicrobiia</taxon>
        <taxon>Acidimicrobiales</taxon>
        <taxon>Ilumatobacteraceae</taxon>
        <taxon>Ilumatobacter</taxon>
    </lineage>
</organism>
<comment type="caution">
    <text evidence="6">The sequence shown here is derived from an EMBL/GenBank/DDBJ whole genome shotgun (WGS) entry which is preliminary data.</text>
</comment>
<sequence length="466" mass="48430">MRKMTALAVAAAVALSACGSDDSEDDASEATDAPAEDDASGDDSGDAGDDASEATDAPAEGDDGEMAEGEDITLWLAGTDTPEVALTYLTDTYAANTGGELSIEQIGWGDLIPSLTASLPDSSSTPDVFETGNTQTATFTAVGAYSDLTPYYEEMGGDSLLQGFVEAGSVGDEVYSLPYYFGSRFAWYRKDLYEAAGVAEPTTLQEFTDVNATLKESGSGAYIPGQDWRSGIAWIFANGGDLATYDGGEWTAALSTPESIAGMEMWQELFTTASVAGPTDTDATAYQAINDDFLPDTAVGTTLAPNWAYWSLGDISENDEGEAVATWNPDTFGAYALPGVDGGVAPVFAGGSNIGISAASEKQESALELMKIIFSDEYQTLLAENGLGPANTDFGSVYVESAADPAIAEISLETAAAAKLTPAAPGWTSVEEQQLLEQYFQAVAEGGDVASLAAEYDDQINAVING</sequence>
<evidence type="ECO:0000256" key="1">
    <source>
        <dbReference type="ARBA" id="ARBA00008520"/>
    </source>
</evidence>
<evidence type="ECO:0000256" key="5">
    <source>
        <dbReference type="SAM" id="SignalP"/>
    </source>
</evidence>
<dbReference type="OrthoDB" id="9770625at2"/>
<dbReference type="PANTHER" id="PTHR30061:SF50">
    <property type="entry name" value="MALTOSE_MALTODEXTRIN-BINDING PERIPLASMIC PROTEIN"/>
    <property type="match status" value="1"/>
</dbReference>
<keyword evidence="7" id="KW-1185">Reference proteome</keyword>
<dbReference type="Gene3D" id="3.40.190.10">
    <property type="entry name" value="Periplasmic binding protein-like II"/>
    <property type="match status" value="1"/>
</dbReference>
<dbReference type="Pfam" id="PF01547">
    <property type="entry name" value="SBP_bac_1"/>
    <property type="match status" value="1"/>
</dbReference>
<dbReference type="GO" id="GO:0055052">
    <property type="term" value="C:ATP-binding cassette (ABC) transporter complex, substrate-binding subunit-containing"/>
    <property type="evidence" value="ECO:0007669"/>
    <property type="project" value="TreeGrafter"/>
</dbReference>
<protein>
    <submittedName>
        <fullName evidence="6">Carbohydrate ABC transporter substrate-binding protein (CUT1 family)</fullName>
    </submittedName>
</protein>
<feature type="signal peptide" evidence="5">
    <location>
        <begin position="1"/>
        <end position="19"/>
    </location>
</feature>
<accession>A0A4R7HVQ8</accession>
<dbReference type="RefSeq" id="WP_133867434.1">
    <property type="nucleotide sequence ID" value="NZ_JAVJPS010000037.1"/>
</dbReference>
<evidence type="ECO:0000256" key="3">
    <source>
        <dbReference type="ARBA" id="ARBA00022729"/>
    </source>
</evidence>